<reference evidence="3 4" key="2">
    <citation type="submission" date="2018-10" db="EMBL/GenBank/DDBJ databases">
        <authorList>
            <consortium name="Pathogen Informatics"/>
        </authorList>
    </citation>
    <scope>NUCLEOTIDE SEQUENCE [LARGE SCALE GENOMIC DNA]</scope>
</reference>
<sequence length="386" mass="42935">MPGNKKLIIDTDGVADDVRAISLALQSPNVQASPVLAITTVRGVINVDQVVTNISRTLRANKAKVRCLVPIYKGAFEPLVAVTGSEVDESFFFGKDGIGDKPNDFPAVTADDRENYDKTMPASLALTKLLKQHNDVTLVCLVFLCGRVISYWVYVGVTHSIKSLILLTFDRSLSICQEAVFLGPLTNIALALKLDKEFASLPKEVYIMGGNLYGIGNMRSEHTSEFNFGNDPEAAYIVLSKMQCPVTLIPWEAFYFESEKPHQEIDFHAHLSLGTPLANYFSTVTSLGRAVLQKNNRQFAFCDEIAVAAAIDDQTVIKESKQLRASVELAGYHTRGQVACDWTEQLFNNEDLEHKIDRRRKPIRFVVSYNVRIVNRMITDAVQNLS</sequence>
<dbReference type="OrthoDB" id="432381at2759"/>
<accession>A0A0N4VKS4</accession>
<evidence type="ECO:0000313" key="4">
    <source>
        <dbReference type="Proteomes" id="UP000274131"/>
    </source>
</evidence>
<organism evidence="5">
    <name type="scientific">Enterobius vermicularis</name>
    <name type="common">Human pinworm</name>
    <dbReference type="NCBI Taxonomy" id="51028"/>
    <lineage>
        <taxon>Eukaryota</taxon>
        <taxon>Metazoa</taxon>
        <taxon>Ecdysozoa</taxon>
        <taxon>Nematoda</taxon>
        <taxon>Chromadorea</taxon>
        <taxon>Rhabditida</taxon>
        <taxon>Spirurina</taxon>
        <taxon>Oxyuridomorpha</taxon>
        <taxon>Oxyuroidea</taxon>
        <taxon>Oxyuridae</taxon>
        <taxon>Enterobius</taxon>
    </lineage>
</organism>
<dbReference type="EMBL" id="UXUI01011174">
    <property type="protein sequence ID" value="VDD96019.1"/>
    <property type="molecule type" value="Genomic_DNA"/>
</dbReference>
<keyword evidence="4" id="KW-1185">Reference proteome</keyword>
<feature type="domain" description="Inosine/uridine-preferring nucleoside hydrolase" evidence="2">
    <location>
        <begin position="7"/>
        <end position="141"/>
    </location>
</feature>
<dbReference type="InterPro" id="IPR001910">
    <property type="entry name" value="Inosine/uridine_hydrolase_dom"/>
</dbReference>
<name>A0A0N4VKS4_ENTVE</name>
<dbReference type="Proteomes" id="UP000274131">
    <property type="component" value="Unassembled WGS sequence"/>
</dbReference>
<dbReference type="AlphaFoldDB" id="A0A0N4VKS4"/>
<dbReference type="Pfam" id="PF01156">
    <property type="entry name" value="IU_nuc_hydro"/>
    <property type="match status" value="2"/>
</dbReference>
<evidence type="ECO:0000256" key="1">
    <source>
        <dbReference type="ARBA" id="ARBA00009176"/>
    </source>
</evidence>
<feature type="domain" description="Inosine/uridine-preferring nucleoside hydrolase" evidence="2">
    <location>
        <begin position="180"/>
        <end position="369"/>
    </location>
</feature>
<protein>
    <submittedName>
        <fullName evidence="5">IU_nuc_hydro domain-containing protein</fullName>
    </submittedName>
</protein>
<dbReference type="STRING" id="51028.A0A0N4VKS4"/>
<dbReference type="WBParaSite" id="EVEC_0001146201-mRNA-1">
    <property type="protein sequence ID" value="EVEC_0001146201-mRNA-1"/>
    <property type="gene ID" value="EVEC_0001146201"/>
</dbReference>
<dbReference type="InterPro" id="IPR052775">
    <property type="entry name" value="IUN_hydrolase"/>
</dbReference>
<gene>
    <name evidence="3" type="ORF">EVEC_LOCUS10770</name>
</gene>
<evidence type="ECO:0000313" key="3">
    <source>
        <dbReference type="EMBL" id="VDD96019.1"/>
    </source>
</evidence>
<evidence type="ECO:0000313" key="5">
    <source>
        <dbReference type="WBParaSite" id="EVEC_0001146201-mRNA-1"/>
    </source>
</evidence>
<dbReference type="SUPFAM" id="SSF53590">
    <property type="entry name" value="Nucleoside hydrolase"/>
    <property type="match status" value="1"/>
</dbReference>
<evidence type="ECO:0000259" key="2">
    <source>
        <dbReference type="Pfam" id="PF01156"/>
    </source>
</evidence>
<reference evidence="5" key="1">
    <citation type="submission" date="2017-02" db="UniProtKB">
        <authorList>
            <consortium name="WormBaseParasite"/>
        </authorList>
    </citation>
    <scope>IDENTIFICATION</scope>
</reference>
<comment type="similarity">
    <text evidence="1">Belongs to the IUNH family.</text>
</comment>
<proteinExistence type="inferred from homology"/>
<dbReference type="InterPro" id="IPR036452">
    <property type="entry name" value="Ribo_hydro-like"/>
</dbReference>
<dbReference type="PANTHER" id="PTHR46190:SF1">
    <property type="entry name" value="SI:CH211-201H21.5"/>
    <property type="match status" value="1"/>
</dbReference>
<dbReference type="PANTHER" id="PTHR46190">
    <property type="entry name" value="SI:CH211-201H21.5-RELATED"/>
    <property type="match status" value="1"/>
</dbReference>
<dbReference type="GO" id="GO:0016799">
    <property type="term" value="F:hydrolase activity, hydrolyzing N-glycosyl compounds"/>
    <property type="evidence" value="ECO:0007669"/>
    <property type="project" value="InterPro"/>
</dbReference>
<dbReference type="Gene3D" id="3.90.245.10">
    <property type="entry name" value="Ribonucleoside hydrolase-like"/>
    <property type="match status" value="1"/>
</dbReference>